<comment type="caution">
    <text evidence="2">The sequence shown here is derived from an EMBL/GenBank/DDBJ whole genome shotgun (WGS) entry which is preliminary data.</text>
</comment>
<dbReference type="Proteomes" id="UP001232148">
    <property type="component" value="Unassembled WGS sequence"/>
</dbReference>
<gene>
    <name evidence="2" type="ORF">LX32DRAFT_154988</name>
</gene>
<organism evidence="2 3">
    <name type="scientific">Colletotrichum zoysiae</name>
    <dbReference type="NCBI Taxonomy" id="1216348"/>
    <lineage>
        <taxon>Eukaryota</taxon>
        <taxon>Fungi</taxon>
        <taxon>Dikarya</taxon>
        <taxon>Ascomycota</taxon>
        <taxon>Pezizomycotina</taxon>
        <taxon>Sordariomycetes</taxon>
        <taxon>Hypocreomycetidae</taxon>
        <taxon>Glomerellales</taxon>
        <taxon>Glomerellaceae</taxon>
        <taxon>Colletotrichum</taxon>
        <taxon>Colletotrichum graminicola species complex</taxon>
    </lineage>
</organism>
<proteinExistence type="predicted"/>
<reference evidence="2" key="1">
    <citation type="submission" date="2021-06" db="EMBL/GenBank/DDBJ databases">
        <title>Comparative genomics, transcriptomics and evolutionary studies reveal genomic signatures of adaptation to plant cell wall in hemibiotrophic fungi.</title>
        <authorList>
            <consortium name="DOE Joint Genome Institute"/>
            <person name="Baroncelli R."/>
            <person name="Diaz J.F."/>
            <person name="Benocci T."/>
            <person name="Peng M."/>
            <person name="Battaglia E."/>
            <person name="Haridas S."/>
            <person name="Andreopoulos W."/>
            <person name="Labutti K."/>
            <person name="Pangilinan J."/>
            <person name="Floch G.L."/>
            <person name="Makela M.R."/>
            <person name="Henrissat B."/>
            <person name="Grigoriev I.V."/>
            <person name="Crouch J.A."/>
            <person name="De Vries R.P."/>
            <person name="Sukno S.A."/>
            <person name="Thon M.R."/>
        </authorList>
    </citation>
    <scope>NUCLEOTIDE SEQUENCE</scope>
    <source>
        <strain evidence="2">MAFF235873</strain>
    </source>
</reference>
<accession>A0AAD9M7Y5</accession>
<name>A0AAD9M7Y5_9PEZI</name>
<evidence type="ECO:0000313" key="3">
    <source>
        <dbReference type="Proteomes" id="UP001232148"/>
    </source>
</evidence>
<sequence length="105" mass="11714">MYVHTLTLHDAASITQHPQGAATLALHSFRPTQQQCYNQPPPPKPRKPKYPILFADIPHGMLRLFPPPFPLPFFSKISKGPRVSSLIVGRQDQPSPPSRGIRAID</sequence>
<feature type="region of interest" description="Disordered" evidence="1">
    <location>
        <begin position="86"/>
        <end position="105"/>
    </location>
</feature>
<dbReference type="AlphaFoldDB" id="A0AAD9M7Y5"/>
<keyword evidence="3" id="KW-1185">Reference proteome</keyword>
<evidence type="ECO:0000256" key="1">
    <source>
        <dbReference type="SAM" id="MobiDB-lite"/>
    </source>
</evidence>
<protein>
    <submittedName>
        <fullName evidence="2">Uncharacterized protein</fullName>
    </submittedName>
</protein>
<evidence type="ECO:0000313" key="2">
    <source>
        <dbReference type="EMBL" id="KAK2035412.1"/>
    </source>
</evidence>
<dbReference type="EMBL" id="MU842809">
    <property type="protein sequence ID" value="KAK2035412.1"/>
    <property type="molecule type" value="Genomic_DNA"/>
</dbReference>